<feature type="compositionally biased region" description="Acidic residues" evidence="1">
    <location>
        <begin position="14"/>
        <end position="59"/>
    </location>
</feature>
<dbReference type="AlphaFoldDB" id="A0A4P7NV63"/>
<feature type="domain" description="Transcription factor spt8 beta-propeller" evidence="2">
    <location>
        <begin position="626"/>
        <end position="797"/>
    </location>
</feature>
<evidence type="ECO:0000259" key="2">
    <source>
        <dbReference type="Pfam" id="PF23798"/>
    </source>
</evidence>
<feature type="compositionally biased region" description="Low complexity" evidence="1">
    <location>
        <begin position="536"/>
        <end position="578"/>
    </location>
</feature>
<accession>A0A4P7NV63</accession>
<evidence type="ECO:0000313" key="3">
    <source>
        <dbReference type="EMBL" id="QBZ66401.1"/>
    </source>
</evidence>
<proteinExistence type="predicted"/>
<evidence type="ECO:0000313" key="4">
    <source>
        <dbReference type="Proteomes" id="UP000294847"/>
    </source>
</evidence>
<feature type="compositionally biased region" description="Basic and acidic residues" evidence="1">
    <location>
        <begin position="105"/>
        <end position="125"/>
    </location>
</feature>
<dbReference type="InterPro" id="IPR036322">
    <property type="entry name" value="WD40_repeat_dom_sf"/>
</dbReference>
<dbReference type="SMART" id="SM00320">
    <property type="entry name" value="WD40"/>
    <property type="match status" value="6"/>
</dbReference>
<dbReference type="PROSITE" id="PS50294">
    <property type="entry name" value="WD_REPEATS_REGION"/>
    <property type="match status" value="1"/>
</dbReference>
<dbReference type="InterPro" id="IPR015943">
    <property type="entry name" value="WD40/YVTN_repeat-like_dom_sf"/>
</dbReference>
<gene>
    <name evidence="3" type="ORF">PoMZ_13377</name>
</gene>
<protein>
    <recommendedName>
        <fullName evidence="2">Transcription factor spt8 beta-propeller domain-containing protein</fullName>
    </recommendedName>
</protein>
<reference evidence="3 4" key="1">
    <citation type="journal article" date="2019" name="Mol. Biol. Evol.">
        <title>Blast fungal genomes show frequent chromosomal changes, gene gains and losses, and effector gene turnover.</title>
        <authorList>
            <person name="Gomez Luciano L.B."/>
            <person name="Jason Tsai I."/>
            <person name="Chuma I."/>
            <person name="Tosa Y."/>
            <person name="Chen Y.H."/>
            <person name="Li J.Y."/>
            <person name="Li M.Y."/>
            <person name="Jade Lu M.Y."/>
            <person name="Nakayashiki H."/>
            <person name="Li W.H."/>
        </authorList>
    </citation>
    <scope>NUCLEOTIDE SEQUENCE [LARGE SCALE GENOMIC DNA]</scope>
    <source>
        <strain evidence="3">MZ5-1-6</strain>
    </source>
</reference>
<name>A0A4P7NV63_PYROR</name>
<feature type="compositionally biased region" description="Polar residues" evidence="1">
    <location>
        <begin position="397"/>
        <end position="408"/>
    </location>
</feature>
<dbReference type="EMBL" id="CP034210">
    <property type="protein sequence ID" value="QBZ66401.1"/>
    <property type="molecule type" value="Genomic_DNA"/>
</dbReference>
<dbReference type="Pfam" id="PF23798">
    <property type="entry name" value="Beta-prop_SPT8"/>
    <property type="match status" value="2"/>
</dbReference>
<dbReference type="PROSITE" id="PS50082">
    <property type="entry name" value="WD_REPEATS_2"/>
    <property type="match status" value="2"/>
</dbReference>
<dbReference type="SUPFAM" id="SSF50978">
    <property type="entry name" value="WD40 repeat-like"/>
    <property type="match status" value="1"/>
</dbReference>
<dbReference type="Gene3D" id="2.130.10.10">
    <property type="entry name" value="YVTN repeat-like/Quinoprotein amine dehydrogenase"/>
    <property type="match status" value="2"/>
</dbReference>
<sequence>MEDDDRESNASSDNEQDEVMEDAVEEPEAEDNDGEDEEDNENENDDEEEDDGENEDQDVVQDKSSNDKTVTGKEISAGAGGDGGDGASSASQKRPGSSGSNTNDGSKDDRAAGKAPETDAAREKTPATPIKPGWRPKIDPTRISARLYDIVPTMAAPQATSINAFAATPDQRFWVTGGSDGYVRKYDAQGTINGKLPLTVAQRHPFVDSVVKAGILMSYWENEEVSGPSGGSGSTSVGVGGVGSSSGALAFGVGAATHDHVLSPVYSIAVQAQGLWVLSGTEGGGINLSSGRHEEGKRIACLHKHSSAVSVLTMLPDEKTVLSGSWDKTVADWDLNNGQVRRTFVGSGSQISVVELRPLCGAPVPSLGAMFDEETNGDVKGVWSTMSGNNDAKFRNGSLSNGVNQGNPGASGTGTNGAAGASGTGSGAGGDGGVGTAFAQTASPAHESLFGSPAGSLFGDDTIGGNGNVFGDDDDDFNTHTMDMDLNGGGESGHNGAVAAGASADDIAMGGTDEGQAKDTLGDTGNDGASTAQPPAATAVASGDDAAGASQTITSSSTQLPPSTAPPTASAIATSSTTETDIKKEPALPSEPAMPAATSTTENNIDQPNIVFNSAAPAHADPTQMSDQVFLSASIDGTLRIWDRRVPRDPVARISTRPGVPPWCMGACWSPDGNWIYAGRRNGTVEEYSIHKARSGWAPERALKLPAGSGAVSAVRAMPNGRHLVVASHDILRLYDLRDSSAFKGSSVPFLIVPGPPRAGVIAQLYIDPSARFMVSIAGTRGWDGTSTECLVGYEINVAE</sequence>
<feature type="compositionally biased region" description="Low complexity" evidence="1">
    <location>
        <begin position="494"/>
        <end position="511"/>
    </location>
</feature>
<dbReference type="InterPro" id="IPR001680">
    <property type="entry name" value="WD40_rpt"/>
</dbReference>
<dbReference type="Proteomes" id="UP000294847">
    <property type="component" value="Chromosome 7"/>
</dbReference>
<dbReference type="PANTHER" id="PTHR19879">
    <property type="entry name" value="TRANSCRIPTION INITIATION FACTOR TFIID"/>
    <property type="match status" value="1"/>
</dbReference>
<feature type="region of interest" description="Disordered" evidence="1">
    <location>
        <begin position="393"/>
        <end position="427"/>
    </location>
</feature>
<feature type="region of interest" description="Disordered" evidence="1">
    <location>
        <begin position="1"/>
        <end position="138"/>
    </location>
</feature>
<organism evidence="3 4">
    <name type="scientific">Pyricularia oryzae</name>
    <name type="common">Rice blast fungus</name>
    <name type="synonym">Magnaporthe oryzae</name>
    <dbReference type="NCBI Taxonomy" id="318829"/>
    <lineage>
        <taxon>Eukaryota</taxon>
        <taxon>Fungi</taxon>
        <taxon>Dikarya</taxon>
        <taxon>Ascomycota</taxon>
        <taxon>Pezizomycotina</taxon>
        <taxon>Sordariomycetes</taxon>
        <taxon>Sordariomycetidae</taxon>
        <taxon>Magnaporthales</taxon>
        <taxon>Pyriculariaceae</taxon>
        <taxon>Pyricularia</taxon>
    </lineage>
</organism>
<feature type="compositionally biased region" description="Gly residues" evidence="1">
    <location>
        <begin position="409"/>
        <end position="427"/>
    </location>
</feature>
<dbReference type="PANTHER" id="PTHR19879:SF9">
    <property type="entry name" value="TRANSCRIPTION INITIATION FACTOR TFIID SUBUNIT 5"/>
    <property type="match status" value="1"/>
</dbReference>
<evidence type="ECO:0000256" key="1">
    <source>
        <dbReference type="SAM" id="MobiDB-lite"/>
    </source>
</evidence>
<feature type="compositionally biased region" description="Polar residues" evidence="1">
    <location>
        <begin position="92"/>
        <end position="104"/>
    </location>
</feature>
<dbReference type="InterPro" id="IPR057544">
    <property type="entry name" value="Beta-prop_SPT8"/>
</dbReference>
<feature type="domain" description="Transcription factor spt8 beta-propeller" evidence="2">
    <location>
        <begin position="148"/>
        <end position="371"/>
    </location>
</feature>
<feature type="region of interest" description="Disordered" evidence="1">
    <location>
        <begin position="467"/>
        <end position="605"/>
    </location>
</feature>